<dbReference type="EC" id="6.3.4.14" evidence="5"/>
<dbReference type="Proteomes" id="UP000001555">
    <property type="component" value="Unassembled WGS sequence"/>
</dbReference>
<dbReference type="AlphaFoldDB" id="B7PTK8"/>
<dbReference type="EMBL" id="ABJB010827727">
    <property type="status" value="NOT_ANNOTATED_CDS"/>
    <property type="molecule type" value="Genomic_DNA"/>
</dbReference>
<reference evidence="6" key="2">
    <citation type="submission" date="2020-05" db="UniProtKB">
        <authorList>
            <consortium name="EnsemblMetazoa"/>
        </authorList>
    </citation>
    <scope>IDENTIFICATION</scope>
    <source>
        <strain evidence="6">wikel</strain>
    </source>
</reference>
<feature type="non-terminal residue" evidence="5">
    <location>
        <position position="504"/>
    </location>
</feature>
<dbReference type="PROSITE" id="PS50979">
    <property type="entry name" value="BC"/>
    <property type="match status" value="1"/>
</dbReference>
<dbReference type="GO" id="GO:0004075">
    <property type="term" value="F:biotin carboxylase activity"/>
    <property type="evidence" value="ECO:0007669"/>
    <property type="project" value="UniProtKB-EC"/>
</dbReference>
<dbReference type="Gene3D" id="3.40.50.20">
    <property type="match status" value="1"/>
</dbReference>
<dbReference type="PANTHER" id="PTHR45728:SF3">
    <property type="entry name" value="ACETYL-COA CARBOXYLASE"/>
    <property type="match status" value="1"/>
</dbReference>
<keyword evidence="3" id="KW-0067">ATP-binding</keyword>
<dbReference type="EMBL" id="ABJB010393536">
    <property type="status" value="NOT_ANNOTATED_CDS"/>
    <property type="molecule type" value="Genomic_DNA"/>
</dbReference>
<keyword evidence="2" id="KW-0547">Nucleotide-binding</keyword>
<evidence type="ECO:0000313" key="7">
    <source>
        <dbReference type="Proteomes" id="UP000001555"/>
    </source>
</evidence>
<evidence type="ECO:0000256" key="1">
    <source>
        <dbReference type="ARBA" id="ARBA00022598"/>
    </source>
</evidence>
<dbReference type="VEuPathDB" id="VectorBase:ISCP_008402"/>
<dbReference type="FunFam" id="3.90.1770.10:FF:000001">
    <property type="entry name" value="acetyl-CoA carboxylase 1"/>
    <property type="match status" value="1"/>
</dbReference>
<dbReference type="InterPro" id="IPR016185">
    <property type="entry name" value="PreATP-grasp_dom_sf"/>
</dbReference>
<dbReference type="EMBL" id="ABJB010669588">
    <property type="status" value="NOT_ANNOTATED_CDS"/>
    <property type="molecule type" value="Genomic_DNA"/>
</dbReference>
<dbReference type="InterPro" id="IPR005481">
    <property type="entry name" value="BC-like_N"/>
</dbReference>
<dbReference type="InterPro" id="IPR011764">
    <property type="entry name" value="Biotin_carboxylation_dom"/>
</dbReference>
<feature type="domain" description="Biotin carboxylation" evidence="4">
    <location>
        <begin position="107"/>
        <end position="504"/>
    </location>
</feature>
<proteinExistence type="predicted"/>
<dbReference type="STRING" id="6945.B7PTK8"/>
<name>B7PTK8_IXOSC</name>
<dbReference type="GO" id="GO:0003989">
    <property type="term" value="F:acetyl-CoA carboxylase activity"/>
    <property type="evidence" value="ECO:0007669"/>
    <property type="project" value="InterPro"/>
</dbReference>
<dbReference type="PaxDb" id="6945-B7PTK8"/>
<evidence type="ECO:0000256" key="3">
    <source>
        <dbReference type="ARBA" id="ARBA00022840"/>
    </source>
</evidence>
<dbReference type="EMBL" id="ABJB011077470">
    <property type="status" value="NOT_ANNOTATED_CDS"/>
    <property type="molecule type" value="Genomic_DNA"/>
</dbReference>
<dbReference type="EMBL" id="ABJB010044854">
    <property type="status" value="NOT_ANNOTATED_CDS"/>
    <property type="molecule type" value="Genomic_DNA"/>
</dbReference>
<dbReference type="Pfam" id="PF08326">
    <property type="entry name" value="ACC_central"/>
    <property type="match status" value="1"/>
</dbReference>
<protein>
    <submittedName>
        <fullName evidence="5 6">Acetyl-CoA carboxylase, putative</fullName>
        <ecNumber evidence="5">6.3.4.14</ecNumber>
    </submittedName>
</protein>
<dbReference type="EnsemblMetazoa" id="ISCW007660-RA">
    <property type="protein sequence ID" value="ISCW007660-PA"/>
    <property type="gene ID" value="ISCW007660"/>
</dbReference>
<dbReference type="EMBL" id="ABJB011012532">
    <property type="status" value="NOT_ANNOTATED_CDS"/>
    <property type="molecule type" value="Genomic_DNA"/>
</dbReference>
<dbReference type="EMBL" id="DS786681">
    <property type="protein sequence ID" value="EEC09930.1"/>
    <property type="molecule type" value="Genomic_DNA"/>
</dbReference>
<keyword evidence="1 5" id="KW-0436">Ligase</keyword>
<gene>
    <name evidence="5" type="ORF">IscW_ISCW007660</name>
</gene>
<keyword evidence="7" id="KW-1185">Reference proteome</keyword>
<dbReference type="InterPro" id="IPR013537">
    <property type="entry name" value="AcCoA_COase_cen"/>
</dbReference>
<dbReference type="EMBL" id="ABJB010776603">
    <property type="status" value="NOT_ANNOTATED_CDS"/>
    <property type="molecule type" value="Genomic_DNA"/>
</dbReference>
<dbReference type="Gene3D" id="3.90.1770.10">
    <property type="entry name" value="PreATP-grasp domain"/>
    <property type="match status" value="1"/>
</dbReference>
<dbReference type="OrthoDB" id="10029892at2759"/>
<dbReference type="EMBL" id="ABJB011024700">
    <property type="status" value="NOT_ANNOTATED_CDS"/>
    <property type="molecule type" value="Genomic_DNA"/>
</dbReference>
<evidence type="ECO:0000256" key="2">
    <source>
        <dbReference type="ARBA" id="ARBA00022741"/>
    </source>
</evidence>
<evidence type="ECO:0000313" key="6">
    <source>
        <dbReference type="EnsemblMetazoa" id="ISCW007660-PA"/>
    </source>
</evidence>
<organism>
    <name type="scientific">Ixodes scapularis</name>
    <name type="common">Black-legged tick</name>
    <name type="synonym">Deer tick</name>
    <dbReference type="NCBI Taxonomy" id="6945"/>
    <lineage>
        <taxon>Eukaryota</taxon>
        <taxon>Metazoa</taxon>
        <taxon>Ecdysozoa</taxon>
        <taxon>Arthropoda</taxon>
        <taxon>Chelicerata</taxon>
        <taxon>Arachnida</taxon>
        <taxon>Acari</taxon>
        <taxon>Parasitiformes</taxon>
        <taxon>Ixodida</taxon>
        <taxon>Ixodoidea</taxon>
        <taxon>Ixodidae</taxon>
        <taxon>Ixodinae</taxon>
        <taxon>Ixodes</taxon>
    </lineage>
</organism>
<dbReference type="EMBL" id="ABJB010824757">
    <property type="status" value="NOT_ANNOTATED_CDS"/>
    <property type="molecule type" value="Genomic_DNA"/>
</dbReference>
<evidence type="ECO:0000313" key="5">
    <source>
        <dbReference type="EMBL" id="EEC09930.1"/>
    </source>
</evidence>
<evidence type="ECO:0000259" key="4">
    <source>
        <dbReference type="PROSITE" id="PS50979"/>
    </source>
</evidence>
<dbReference type="InterPro" id="IPR049076">
    <property type="entry name" value="ACCA"/>
</dbReference>
<sequence>MSDDIGGALPLLLRSGPPETPVAMNGVDRTDFDRLEELAATNGPHLVQSPVRIVVEPCWDDDNPPRTTNGFGGAPRALFTIDCSDEEGEETQQRPTEHLMGEELRRNRSRAKLFRQSMSGAHLSNEDREYTSKGSKDFIVATPEEFVSRFGGHHVINKVRCVRAEYIKLADHCVPVPGGSNNHNYANVDLILDIAKRVGAQAVWAGWGHASENPKLPELLTKNRIAFIGPPEKAMWALGDKIASSIVAQTANVPTLPWSGSGLKADWNEEENCSISKRLKIKPELYRKGCVSGVDEGLEDHLCGHEPGLTDELSSILNELTTLSKTDNAKVALRARQASSVLCPSGRFVLIATHQPAWELRHNQMESIFLSAIDMYGHDFCPENLQKLILSETSIFDVLPDFFFHHNVVVQRAALEVYVRRAYVSYDLTCLQHLQLSSGICAAQFQFLLPSSHPNRQAHIPVQVEGAADSSSTDETVGWDHDSQDADSQRLGIMAAFNTFEQFA</sequence>
<dbReference type="EMBL" id="ABJB010715280">
    <property type="status" value="NOT_ANNOTATED_CDS"/>
    <property type="molecule type" value="Genomic_DNA"/>
</dbReference>
<reference evidence="5 7" key="1">
    <citation type="submission" date="2008-03" db="EMBL/GenBank/DDBJ databases">
        <title>Annotation of Ixodes scapularis.</title>
        <authorList>
            <consortium name="Ixodes scapularis Genome Project Consortium"/>
            <person name="Caler E."/>
            <person name="Hannick L.I."/>
            <person name="Bidwell S."/>
            <person name="Joardar V."/>
            <person name="Thiagarajan M."/>
            <person name="Amedeo P."/>
            <person name="Galinsky K.J."/>
            <person name="Schobel S."/>
            <person name="Inman J."/>
            <person name="Hostetler J."/>
            <person name="Miller J."/>
            <person name="Hammond M."/>
            <person name="Megy K."/>
            <person name="Lawson D."/>
            <person name="Kodira C."/>
            <person name="Sutton G."/>
            <person name="Meyer J."/>
            <person name="Hill C.A."/>
            <person name="Birren B."/>
            <person name="Nene V."/>
            <person name="Collins F."/>
            <person name="Alarcon-Chaidez F."/>
            <person name="Wikel S."/>
            <person name="Strausberg R."/>
        </authorList>
    </citation>
    <scope>NUCLEOTIDE SEQUENCE [LARGE SCALE GENOMIC DNA]</scope>
    <source>
        <strain evidence="7">Wikel</strain>
        <strain evidence="5">Wikel colony</strain>
    </source>
</reference>
<dbReference type="PANTHER" id="PTHR45728">
    <property type="entry name" value="ACETYL-COA CARBOXYLASE, ISOFORM A"/>
    <property type="match status" value="1"/>
</dbReference>
<dbReference type="GO" id="GO:0006633">
    <property type="term" value="P:fatty acid biosynthetic process"/>
    <property type="evidence" value="ECO:0007669"/>
    <property type="project" value="InterPro"/>
</dbReference>
<dbReference type="SUPFAM" id="SSF52440">
    <property type="entry name" value="PreATP-grasp domain"/>
    <property type="match status" value="1"/>
</dbReference>
<dbReference type="Pfam" id="PF00289">
    <property type="entry name" value="Biotin_carb_N"/>
    <property type="match status" value="1"/>
</dbReference>
<dbReference type="HOGENOM" id="CLU_541413_0_0_1"/>
<dbReference type="VEuPathDB" id="VectorBase:ISCW007660"/>
<dbReference type="GO" id="GO:0005524">
    <property type="term" value="F:ATP binding"/>
    <property type="evidence" value="ECO:0007669"/>
    <property type="project" value="UniProtKB-KW"/>
</dbReference>
<accession>B7PTK8</accession>